<protein>
    <recommendedName>
        <fullName evidence="3">DinB-like domain-containing protein</fullName>
    </recommendedName>
</protein>
<sequence>MQLRRCAYTVRQRPRYREFSAPVKSHGARPGDEGIRACVLSMLDQQDALLAALTPAQYTFHSTLLQGTIGQHTRHSLDHLRKPLEAVLAAETTIHYDLRARQTSVETSQQAARAQVEEIRRNFSVVADRRGLRDPMKAAFMLSAEGSEFEFESTLCREMAFAVHHCIHHNALVKVLLRHEFPDVAVPAGYGMAPSTLNYLGDTQVTSASQ</sequence>
<accession>A0AAD5MDI8</accession>
<evidence type="ECO:0008006" key="3">
    <source>
        <dbReference type="Google" id="ProtNLM"/>
    </source>
</evidence>
<dbReference type="EMBL" id="JAKCXM010000073">
    <property type="protein sequence ID" value="KAJ0403859.1"/>
    <property type="molecule type" value="Genomic_DNA"/>
</dbReference>
<organism evidence="1 2">
    <name type="scientific">Pythium insidiosum</name>
    <name type="common">Pythiosis disease agent</name>
    <dbReference type="NCBI Taxonomy" id="114742"/>
    <lineage>
        <taxon>Eukaryota</taxon>
        <taxon>Sar</taxon>
        <taxon>Stramenopiles</taxon>
        <taxon>Oomycota</taxon>
        <taxon>Peronosporomycetes</taxon>
        <taxon>Pythiales</taxon>
        <taxon>Pythiaceae</taxon>
        <taxon>Pythium</taxon>
    </lineage>
</organism>
<evidence type="ECO:0000313" key="2">
    <source>
        <dbReference type="Proteomes" id="UP001209570"/>
    </source>
</evidence>
<dbReference type="AlphaFoldDB" id="A0AAD5MDI8"/>
<comment type="caution">
    <text evidence="1">The sequence shown here is derived from an EMBL/GenBank/DDBJ whole genome shotgun (WGS) entry which is preliminary data.</text>
</comment>
<name>A0AAD5MDI8_PYTIN</name>
<keyword evidence="2" id="KW-1185">Reference proteome</keyword>
<dbReference type="PANTHER" id="PTHR39473">
    <property type="match status" value="1"/>
</dbReference>
<reference evidence="1" key="1">
    <citation type="submission" date="2021-12" db="EMBL/GenBank/DDBJ databases">
        <title>Prjna785345.</title>
        <authorList>
            <person name="Rujirawat T."/>
            <person name="Krajaejun T."/>
        </authorList>
    </citation>
    <scope>NUCLEOTIDE SEQUENCE</scope>
    <source>
        <strain evidence="1">Pi057C3</strain>
    </source>
</reference>
<dbReference type="PANTHER" id="PTHR39473:SF1">
    <property type="entry name" value="DINB-LIKE DOMAIN-CONTAINING PROTEIN"/>
    <property type="match status" value="1"/>
</dbReference>
<gene>
    <name evidence="1" type="ORF">P43SY_004832</name>
</gene>
<proteinExistence type="predicted"/>
<evidence type="ECO:0000313" key="1">
    <source>
        <dbReference type="EMBL" id="KAJ0403859.1"/>
    </source>
</evidence>
<dbReference type="Proteomes" id="UP001209570">
    <property type="component" value="Unassembled WGS sequence"/>
</dbReference>